<dbReference type="AlphaFoldDB" id="A0A7S0ZB89"/>
<proteinExistence type="predicted"/>
<protein>
    <submittedName>
        <fullName evidence="1">Uncharacterized protein</fullName>
    </submittedName>
</protein>
<sequence>MGWSIVECGKDEKELMYWAATQQHILTGGGLLTSCAWKFNERELPHYYLGKSISHRMFNEWNSKLRDSDSQKILIGAWERTLFKGGQFISNTNDTQVFNLQTSLLFIDMRFPNYRFLNSTEIKNVRCLDDLTNHQLRLLARQHCFSGVSLIQNSNSTLKTGICTRHHCIDWNYHPQYPRNRPNQWKFIQSPDALQFDEYSVAFLPLKPHQLHENAEPVPVYMESWRRYSNDSNGRNVFAMRLIPESDPEYEIYKMQSQFQAQQSDPMSKELIDAVFLVIGNHFAYVEDNRGALISDLSNKIRGSVGSGCANLVDAAYRNDDRDLMKKLLSVEGSYGQVKGSNTNSCWTVLRSTMPWKEASRMLMEKELSILCDLNLVKFKNRLWKVYENSFTKTQLENELEFRIVSDFDGVNVAHQRAKL</sequence>
<name>A0A7S0ZB89_9RHOD</name>
<organism evidence="1">
    <name type="scientific">Timspurckia oligopyrenoides</name>
    <dbReference type="NCBI Taxonomy" id="708627"/>
    <lineage>
        <taxon>Eukaryota</taxon>
        <taxon>Rhodophyta</taxon>
        <taxon>Bangiophyceae</taxon>
        <taxon>Porphyridiales</taxon>
        <taxon>Porphyridiaceae</taxon>
        <taxon>Timspurckia</taxon>
    </lineage>
</organism>
<dbReference type="EMBL" id="HBFP01001120">
    <property type="protein sequence ID" value="CAD8816417.1"/>
    <property type="molecule type" value="Transcribed_RNA"/>
</dbReference>
<evidence type="ECO:0000313" key="1">
    <source>
        <dbReference type="EMBL" id="CAD8816417.1"/>
    </source>
</evidence>
<gene>
    <name evidence="1" type="ORF">TOLI1172_LOCUS805</name>
</gene>
<reference evidence="1" key="1">
    <citation type="submission" date="2021-01" db="EMBL/GenBank/DDBJ databases">
        <authorList>
            <person name="Corre E."/>
            <person name="Pelletier E."/>
            <person name="Niang G."/>
            <person name="Scheremetjew M."/>
            <person name="Finn R."/>
            <person name="Kale V."/>
            <person name="Holt S."/>
            <person name="Cochrane G."/>
            <person name="Meng A."/>
            <person name="Brown T."/>
            <person name="Cohen L."/>
        </authorList>
    </citation>
    <scope>NUCLEOTIDE SEQUENCE</scope>
    <source>
        <strain evidence="1">CCMP3278</strain>
    </source>
</reference>
<accession>A0A7S0ZB89</accession>